<dbReference type="PANTHER" id="PTHR20930:SF0">
    <property type="entry name" value="PROTEIN ILRUN"/>
    <property type="match status" value="1"/>
</dbReference>
<dbReference type="InterPro" id="IPR013783">
    <property type="entry name" value="Ig-like_fold"/>
</dbReference>
<gene>
    <name evidence="3" type="ORF">ADN01_14115</name>
</gene>
<feature type="domain" description="Nbr1 FW" evidence="2">
    <location>
        <begin position="69"/>
        <end position="166"/>
    </location>
</feature>
<proteinExistence type="predicted"/>
<accession>A0A0P6XIB4</accession>
<dbReference type="AlphaFoldDB" id="A0A0P6XIB4"/>
<dbReference type="PANTHER" id="PTHR20930">
    <property type="entry name" value="OVARIAN CARCINOMA ANTIGEN CA125-RELATED"/>
    <property type="match status" value="1"/>
</dbReference>
<evidence type="ECO:0000313" key="4">
    <source>
        <dbReference type="Proteomes" id="UP000050501"/>
    </source>
</evidence>
<evidence type="ECO:0000313" key="3">
    <source>
        <dbReference type="EMBL" id="KPL79614.1"/>
    </source>
</evidence>
<dbReference type="CDD" id="cd14947">
    <property type="entry name" value="NBR1_like"/>
    <property type="match status" value="1"/>
</dbReference>
<reference evidence="3 4" key="1">
    <citation type="submission" date="2015-07" db="EMBL/GenBank/DDBJ databases">
        <title>Genome sequence of Levilinea saccharolytica DSM 16555.</title>
        <authorList>
            <person name="Hemp J."/>
            <person name="Ward L.M."/>
            <person name="Pace L.A."/>
            <person name="Fischer W.W."/>
        </authorList>
    </citation>
    <scope>NUCLEOTIDE SEQUENCE [LARGE SCALE GENOMIC DNA]</scope>
    <source>
        <strain evidence="3 4">KIBI-1</strain>
    </source>
</reference>
<comment type="caution">
    <text evidence="3">The sequence shown here is derived from an EMBL/GenBank/DDBJ whole genome shotgun (WGS) entry which is preliminary data.</text>
</comment>
<protein>
    <recommendedName>
        <fullName evidence="2">Nbr1 FW domain-containing protein</fullName>
    </recommendedName>
</protein>
<dbReference type="Gene3D" id="2.60.40.10">
    <property type="entry name" value="Immunoglobulins"/>
    <property type="match status" value="1"/>
</dbReference>
<evidence type="ECO:0000259" key="2">
    <source>
        <dbReference type="Pfam" id="PF16158"/>
    </source>
</evidence>
<feature type="region of interest" description="Disordered" evidence="1">
    <location>
        <begin position="19"/>
        <end position="53"/>
    </location>
</feature>
<sequence length="168" mass="17775">MILVTLLCLTALAGCVKPTLPADPEATQPPYRPPTLLPSAAPPTATPNAPTAASPANCSDVLAFRSDLTIPDGTVVAPGSTMDKRWEIENTGTCNWNENYTLRLIAGPALGSAEQQPLFPARAGSRAEIRILFTAPDETGPYRSAWQAHNPAGTPFGDPIYIDILVQP</sequence>
<dbReference type="STRING" id="229921.ADN01_14115"/>
<dbReference type="Proteomes" id="UP000050501">
    <property type="component" value="Unassembled WGS sequence"/>
</dbReference>
<feature type="compositionally biased region" description="Pro residues" evidence="1">
    <location>
        <begin position="30"/>
        <end position="45"/>
    </location>
</feature>
<dbReference type="Pfam" id="PF16158">
    <property type="entry name" value="N_BRCA1_IG"/>
    <property type="match status" value="1"/>
</dbReference>
<dbReference type="InterPro" id="IPR032350">
    <property type="entry name" value="Nbr1_FW"/>
</dbReference>
<keyword evidence="4" id="KW-1185">Reference proteome</keyword>
<evidence type="ECO:0000256" key="1">
    <source>
        <dbReference type="SAM" id="MobiDB-lite"/>
    </source>
</evidence>
<dbReference type="EMBL" id="LGCM01000047">
    <property type="protein sequence ID" value="KPL79614.1"/>
    <property type="molecule type" value="Genomic_DNA"/>
</dbReference>
<name>A0A0P6XIB4_9CHLR</name>
<organism evidence="3 4">
    <name type="scientific">Levilinea saccharolytica</name>
    <dbReference type="NCBI Taxonomy" id="229921"/>
    <lineage>
        <taxon>Bacteria</taxon>
        <taxon>Bacillati</taxon>
        <taxon>Chloroflexota</taxon>
        <taxon>Anaerolineae</taxon>
        <taxon>Anaerolineales</taxon>
        <taxon>Anaerolineaceae</taxon>
        <taxon>Levilinea</taxon>
    </lineage>
</organism>